<feature type="domain" description="Tape measure protein N-terminal" evidence="3">
    <location>
        <begin position="76"/>
        <end position="264"/>
    </location>
</feature>
<keyword evidence="1" id="KW-0175">Coiled coil</keyword>
<evidence type="ECO:0000313" key="4">
    <source>
        <dbReference type="EMBL" id="MDX7081894.1"/>
    </source>
</evidence>
<dbReference type="Pfam" id="PF20155">
    <property type="entry name" value="TMP_3"/>
    <property type="match status" value="1"/>
</dbReference>
<dbReference type="RefSeq" id="WP_319856857.1">
    <property type="nucleotide sequence ID" value="NZ_JAXABG010000003.1"/>
</dbReference>
<dbReference type="NCBIfam" id="TIGR02675">
    <property type="entry name" value="tape_meas_nterm"/>
    <property type="match status" value="1"/>
</dbReference>
<accession>A0ABD5IDM1</accession>
<sequence>MAEQDGGSLVYQVDIDTAKMITGSRRASVVLEEMGKQSGKADASLSKLERQAGSTGLTLGTLSRVAKAVTAAISFREVLSYADAWTTLNNKLANAVRANETLADVTERVFQITQDTRSSLNGTATLYARLERATRSYNTSADDLAKLTTIINQGFVVSGATAQEAEGAIVQLSQGLASGVLRGQEYNSVAEQGSRLSIALADSLGVSIGQLRAMAAQGKLTTDVVVKGLLSQGDAIGREFAKTTMTIGQASQIASNNITKFIGTSTTVRTGVMVFNDIIISLSENLTAVSNVILAISAVIGSRYVSALTAATAATIANTAASIRAAIAQGSLRAALIAALTPLGGLVGAATLASAAIFYFYQRAQQAKQESIDFADKLAGVVAKMKEMNSTQLSAEIAKAEQSIIDQKNAIIDLRTEMDALQDKKAFIDQAANIRGATSVAEDYSQVMRDIKIQAGKVDAAENKLSQTISRTGILRAQLNGNLNEGIDLLRRDGQEAGVAAGMMNSFGHALDFASRAKDKFNSQSLIVERPKNVQDYLDKLNDQVEIQSELNDRKRAQLKAEKDIRTLGGSEQDVLLARERAGAEFDATKAIQEQKKATKEGIAEGKKSANQAESVAQKLANLKQQSELAADSTSELSREQAILTAQQSLGKGATQAQIAEAGAYAAKKWDTANAIKAQADAEKLLPEAKENASYAQDVKDLNTALAAKKISQEQYNTTSEQLEQQHQVNLAKIRAEAVVSPQQQAAGMVDPVQQLANENAQKLALIRQFENDGTLAHDQALALRTAADRQYEQQRTEAQWQLLSQQSLGYDMLTSAVDAFSGNASNAITGLLTGTMSAQEAMRSLGNTILNSVINSIVQVGVEALKNYILGQTLGAASVASSVGMAATTASAWAPAAAMASLATLGANAAPAAAGITSTVGLAGGLALAGARYNGGPVSAGAMYQVGERGKPEIYQASTGKQYMIPGDNGKVISNKDMQGGGGINVNVSINNTNGSYVDHQVSSDGNGGVSMEIFIADMDNGGPMSQAISRNHQAPRRATQ</sequence>
<feature type="coiled-coil region" evidence="1">
    <location>
        <begin position="397"/>
        <end position="424"/>
    </location>
</feature>
<evidence type="ECO:0000256" key="2">
    <source>
        <dbReference type="SAM" id="MobiDB-lite"/>
    </source>
</evidence>
<name>A0ABD5IDM1_SERMA</name>
<proteinExistence type="predicted"/>
<evidence type="ECO:0000256" key="1">
    <source>
        <dbReference type="SAM" id="Coils"/>
    </source>
</evidence>
<gene>
    <name evidence="4" type="ORF">SJ435_05800</name>
</gene>
<dbReference type="EMBL" id="JAXABG010000003">
    <property type="protein sequence ID" value="MDX7081894.1"/>
    <property type="molecule type" value="Genomic_DNA"/>
</dbReference>
<comment type="caution">
    <text evidence="4">The sequence shown here is derived from an EMBL/GenBank/DDBJ whole genome shotgun (WGS) entry which is preliminary data.</text>
</comment>
<dbReference type="Proteomes" id="UP001275057">
    <property type="component" value="Unassembled WGS sequence"/>
</dbReference>
<feature type="region of interest" description="Disordered" evidence="2">
    <location>
        <begin position="1023"/>
        <end position="1042"/>
    </location>
</feature>
<organism evidence="4 5">
    <name type="scientific">Serratia marcescens</name>
    <dbReference type="NCBI Taxonomy" id="615"/>
    <lineage>
        <taxon>Bacteria</taxon>
        <taxon>Pseudomonadati</taxon>
        <taxon>Pseudomonadota</taxon>
        <taxon>Gammaproteobacteria</taxon>
        <taxon>Enterobacterales</taxon>
        <taxon>Yersiniaceae</taxon>
        <taxon>Serratia</taxon>
    </lineage>
</organism>
<dbReference type="InterPro" id="IPR013491">
    <property type="entry name" value="Tape_meas_N"/>
</dbReference>
<evidence type="ECO:0000313" key="5">
    <source>
        <dbReference type="Proteomes" id="UP001275057"/>
    </source>
</evidence>
<evidence type="ECO:0000259" key="3">
    <source>
        <dbReference type="Pfam" id="PF20155"/>
    </source>
</evidence>
<reference evidence="4 5" key="1">
    <citation type="submission" date="2023-11" db="EMBL/GenBank/DDBJ databases">
        <title>Detection of rare carbapenemases in Enterobacterales - comparison of two colorimetric and two CIM-based carbapenemase assays.</title>
        <authorList>
            <person name="Schaffarczyk L."/>
            <person name="Noster J."/>
            <person name="Stelzer Y."/>
            <person name="Sattler J."/>
            <person name="Gatermann S."/>
            <person name="Hamprecht A."/>
        </authorList>
    </citation>
    <scope>NUCLEOTIDE SEQUENCE [LARGE SCALE GENOMIC DNA]</scope>
    <source>
        <strain evidence="4 5">CIM-Carb-136</strain>
    </source>
</reference>
<dbReference type="AlphaFoldDB" id="A0ABD5IDM1"/>
<protein>
    <submittedName>
        <fullName evidence="4">Tape measure protein</fullName>
    </submittedName>
</protein>